<keyword evidence="3" id="KW-1185">Reference proteome</keyword>
<sequence length="300" mass="32404">MALTDDTFTVEEFQAAVAKNPALKDVAIASVKHLGLTPYTQQEYDAALSTKIDEKTNEIYSGLDKDLFETSGMAKASGTEKTYNYLKRVVGELKSAPTALQTKITELEDAIKNGGGDATLRAQLQQLKDKETQYQADLKDRDTKLFQKDVALDIRDGLRELKFDPTVKESLRKLAISNATANIMALATVEKDAAGNENIRYVRDGKVLLDKDGKPATAKYLLETEELTDVLDAGQQGQGGGAGAGGQGGKGGKVSVPEVLPGDVKTQSQLIDYLLKLGLAQETDEFDTAFDKLGKGLPIR</sequence>
<evidence type="ECO:0000256" key="1">
    <source>
        <dbReference type="SAM" id="MobiDB-lite"/>
    </source>
</evidence>
<evidence type="ECO:0000313" key="2">
    <source>
        <dbReference type="EMBL" id="NML67610.1"/>
    </source>
</evidence>
<dbReference type="RefSeq" id="WP_169533263.1">
    <property type="nucleotide sequence ID" value="NZ_JABBGH010000003.1"/>
</dbReference>
<name>A0A7Y0AIA9_9BACT</name>
<proteinExistence type="predicted"/>
<reference evidence="2 3" key="1">
    <citation type="submission" date="2020-04" db="EMBL/GenBank/DDBJ databases">
        <title>Hymenobacter polaris sp. nov., isolated from Arctic soil.</title>
        <authorList>
            <person name="Dahal R.H."/>
        </authorList>
    </citation>
    <scope>NUCLEOTIDE SEQUENCE [LARGE SCALE GENOMIC DNA]</scope>
    <source>
        <strain evidence="2 3">RP-2-7</strain>
    </source>
</reference>
<comment type="caution">
    <text evidence="2">The sequence shown here is derived from an EMBL/GenBank/DDBJ whole genome shotgun (WGS) entry which is preliminary data.</text>
</comment>
<dbReference type="AlphaFoldDB" id="A0A7Y0AIA9"/>
<organism evidence="2 3">
    <name type="scientific">Hymenobacter polaris</name>
    <dbReference type="NCBI Taxonomy" id="2682546"/>
    <lineage>
        <taxon>Bacteria</taxon>
        <taxon>Pseudomonadati</taxon>
        <taxon>Bacteroidota</taxon>
        <taxon>Cytophagia</taxon>
        <taxon>Cytophagales</taxon>
        <taxon>Hymenobacteraceae</taxon>
        <taxon>Hymenobacter</taxon>
    </lineage>
</organism>
<accession>A0A7Y0AIA9</accession>
<evidence type="ECO:0000313" key="3">
    <source>
        <dbReference type="Proteomes" id="UP000559626"/>
    </source>
</evidence>
<feature type="region of interest" description="Disordered" evidence="1">
    <location>
        <begin position="233"/>
        <end position="259"/>
    </location>
</feature>
<dbReference type="Proteomes" id="UP000559626">
    <property type="component" value="Unassembled WGS sequence"/>
</dbReference>
<protein>
    <submittedName>
        <fullName evidence="2">Uncharacterized protein</fullName>
    </submittedName>
</protein>
<gene>
    <name evidence="2" type="ORF">HHL22_20610</name>
</gene>
<feature type="compositionally biased region" description="Gly residues" evidence="1">
    <location>
        <begin position="236"/>
        <end position="252"/>
    </location>
</feature>
<dbReference type="EMBL" id="JABBGH010000003">
    <property type="protein sequence ID" value="NML67610.1"/>
    <property type="molecule type" value="Genomic_DNA"/>
</dbReference>